<gene>
    <name evidence="1" type="ORF">LARSCL_LOCUS14330</name>
</gene>
<reference evidence="1 2" key="1">
    <citation type="submission" date="2024-04" db="EMBL/GenBank/DDBJ databases">
        <authorList>
            <person name="Rising A."/>
            <person name="Reimegard J."/>
            <person name="Sonavane S."/>
            <person name="Akerstrom W."/>
            <person name="Nylinder S."/>
            <person name="Hedman E."/>
            <person name="Kallberg Y."/>
        </authorList>
    </citation>
    <scope>NUCLEOTIDE SEQUENCE [LARGE SCALE GENOMIC DNA]</scope>
</reference>
<sequence>MNVDLILNL</sequence>
<keyword evidence="2" id="KW-1185">Reference proteome</keyword>
<name>A0AAV2ARA3_9ARAC</name>
<accession>A0AAV2ARA3</accession>
<dbReference type="EMBL" id="CAXIEN010000206">
    <property type="protein sequence ID" value="CAL1286583.1"/>
    <property type="molecule type" value="Genomic_DNA"/>
</dbReference>
<organism evidence="1 2">
    <name type="scientific">Larinioides sclopetarius</name>
    <dbReference type="NCBI Taxonomy" id="280406"/>
    <lineage>
        <taxon>Eukaryota</taxon>
        <taxon>Metazoa</taxon>
        <taxon>Ecdysozoa</taxon>
        <taxon>Arthropoda</taxon>
        <taxon>Chelicerata</taxon>
        <taxon>Arachnida</taxon>
        <taxon>Araneae</taxon>
        <taxon>Araneomorphae</taxon>
        <taxon>Entelegynae</taxon>
        <taxon>Araneoidea</taxon>
        <taxon>Araneidae</taxon>
        <taxon>Larinioides</taxon>
    </lineage>
</organism>
<protein>
    <submittedName>
        <fullName evidence="1">Uncharacterized protein</fullName>
    </submittedName>
</protein>
<comment type="caution">
    <text evidence="1">The sequence shown here is derived from an EMBL/GenBank/DDBJ whole genome shotgun (WGS) entry which is preliminary data.</text>
</comment>
<dbReference type="Proteomes" id="UP001497382">
    <property type="component" value="Unassembled WGS sequence"/>
</dbReference>
<evidence type="ECO:0000313" key="2">
    <source>
        <dbReference type="Proteomes" id="UP001497382"/>
    </source>
</evidence>
<evidence type="ECO:0000313" key="1">
    <source>
        <dbReference type="EMBL" id="CAL1286583.1"/>
    </source>
</evidence>
<proteinExistence type="predicted"/>